<name>A0ABS0NIN2_9ACTN</name>
<dbReference type="RefSeq" id="WP_197988667.1">
    <property type="nucleotide sequence ID" value="NZ_JACYXC010000001.1"/>
</dbReference>
<dbReference type="EMBL" id="JACYXC010000001">
    <property type="protein sequence ID" value="MBH5335055.1"/>
    <property type="molecule type" value="Genomic_DNA"/>
</dbReference>
<dbReference type="Proteomes" id="UP000807371">
    <property type="component" value="Unassembled WGS sequence"/>
</dbReference>
<gene>
    <name evidence="1" type="ORF">IHE55_09710</name>
</gene>
<keyword evidence="2" id="KW-1185">Reference proteome</keyword>
<protein>
    <submittedName>
        <fullName evidence="1">Uncharacterized protein</fullName>
    </submittedName>
</protein>
<comment type="caution">
    <text evidence="1">The sequence shown here is derived from an EMBL/GenBank/DDBJ whole genome shotgun (WGS) entry which is preliminary data.</text>
</comment>
<reference evidence="1 2" key="1">
    <citation type="submission" date="2020-09" db="EMBL/GenBank/DDBJ databases">
        <title>Biosynthesis of the nuclear factor of activated T cells inhibitor NFAT-133 and its congeners in Streptomyces pactum.</title>
        <authorList>
            <person name="Zhou W."/>
            <person name="Posri P."/>
            <person name="Abugrain M.E."/>
            <person name="Weisberg A.J."/>
            <person name="Chang J.H."/>
            <person name="Mahmud T."/>
        </authorList>
    </citation>
    <scope>NUCLEOTIDE SEQUENCE [LARGE SCALE GENOMIC DNA]</scope>
    <source>
        <strain evidence="1 2">ATCC 27456</strain>
    </source>
</reference>
<organism evidence="1 2">
    <name type="scientific">Streptomyces pactum</name>
    <dbReference type="NCBI Taxonomy" id="68249"/>
    <lineage>
        <taxon>Bacteria</taxon>
        <taxon>Bacillati</taxon>
        <taxon>Actinomycetota</taxon>
        <taxon>Actinomycetes</taxon>
        <taxon>Kitasatosporales</taxon>
        <taxon>Streptomycetaceae</taxon>
        <taxon>Streptomyces</taxon>
    </lineage>
</organism>
<accession>A0ABS0NIN2</accession>
<evidence type="ECO:0000313" key="1">
    <source>
        <dbReference type="EMBL" id="MBH5335055.1"/>
    </source>
</evidence>
<evidence type="ECO:0000313" key="2">
    <source>
        <dbReference type="Proteomes" id="UP000807371"/>
    </source>
</evidence>
<sequence length="134" mass="14599">MTAPTPDERWLVVMERAYRGAVESQYADGLNFVQDLHRQSGACDLALRGTAVGYAVRTGFEPSVRIGSRTLDTLPDPRAALTRMLADGMTVLVEEDGLASLGRTARERLLPGVRVVGGGELAASWPSYTQVWFM</sequence>
<proteinExistence type="predicted"/>